<evidence type="ECO:0000256" key="1">
    <source>
        <dbReference type="ARBA" id="ARBA00004567"/>
    </source>
</evidence>
<keyword evidence="13" id="KW-1185">Reference proteome</keyword>
<dbReference type="Pfam" id="PF18437">
    <property type="entry name" value="Nup54_C"/>
    <property type="match status" value="1"/>
</dbReference>
<organism evidence="12 13">
    <name type="scientific">Henosepilachna vigintioctopunctata</name>
    <dbReference type="NCBI Taxonomy" id="420089"/>
    <lineage>
        <taxon>Eukaryota</taxon>
        <taxon>Metazoa</taxon>
        <taxon>Ecdysozoa</taxon>
        <taxon>Arthropoda</taxon>
        <taxon>Hexapoda</taxon>
        <taxon>Insecta</taxon>
        <taxon>Pterygota</taxon>
        <taxon>Neoptera</taxon>
        <taxon>Endopterygota</taxon>
        <taxon>Coleoptera</taxon>
        <taxon>Polyphaga</taxon>
        <taxon>Cucujiformia</taxon>
        <taxon>Coccinelloidea</taxon>
        <taxon>Coccinellidae</taxon>
        <taxon>Epilachninae</taxon>
        <taxon>Epilachnini</taxon>
        <taxon>Henosepilachna</taxon>
    </lineage>
</organism>
<comment type="subcellular location">
    <subcellularLocation>
        <location evidence="1">Nucleus</location>
        <location evidence="1">Nuclear pore complex</location>
    </subcellularLocation>
</comment>
<dbReference type="GO" id="GO:0051028">
    <property type="term" value="P:mRNA transport"/>
    <property type="evidence" value="ECO:0007669"/>
    <property type="project" value="UniProtKB-KW"/>
</dbReference>
<reference evidence="12 13" key="1">
    <citation type="submission" date="2023-03" db="EMBL/GenBank/DDBJ databases">
        <title>Genome insight into feeding habits of ladybird beetles.</title>
        <authorList>
            <person name="Li H.-S."/>
            <person name="Huang Y.-H."/>
            <person name="Pang H."/>
        </authorList>
    </citation>
    <scope>NUCLEOTIDE SEQUENCE [LARGE SCALE GENOMIC DNA]</scope>
    <source>
        <strain evidence="12">SYSU_2023b</strain>
        <tissue evidence="12">Whole body</tissue>
    </source>
</reference>
<evidence type="ECO:0000313" key="12">
    <source>
        <dbReference type="EMBL" id="KAK9871387.1"/>
    </source>
</evidence>
<dbReference type="Pfam" id="PF13874">
    <property type="entry name" value="Nup54"/>
    <property type="match status" value="1"/>
</dbReference>
<accession>A0AAW1TST6</accession>
<proteinExistence type="inferred from homology"/>
<evidence type="ECO:0000256" key="2">
    <source>
        <dbReference type="ARBA" id="ARBA00022448"/>
    </source>
</evidence>
<dbReference type="EMBL" id="JARQZJ010000005">
    <property type="protein sequence ID" value="KAK9871387.1"/>
    <property type="molecule type" value="Genomic_DNA"/>
</dbReference>
<dbReference type="PANTHER" id="PTHR13000:SF0">
    <property type="entry name" value="NUCLEOPORIN P54"/>
    <property type="match status" value="1"/>
</dbReference>
<dbReference type="FunFam" id="1.20.5.490:FF:000003">
    <property type="entry name" value="nucleoporin p54 isoform X1"/>
    <property type="match status" value="1"/>
</dbReference>
<dbReference type="AlphaFoldDB" id="A0AAW1TST6"/>
<dbReference type="InterPro" id="IPR025712">
    <property type="entry name" value="Nup54_alpha-helical_dom"/>
</dbReference>
<comment type="caution">
    <text evidence="12">The sequence shown here is derived from an EMBL/GenBank/DDBJ whole genome shotgun (WGS) entry which is preliminary data.</text>
</comment>
<evidence type="ECO:0008006" key="14">
    <source>
        <dbReference type="Google" id="ProtNLM"/>
    </source>
</evidence>
<feature type="domain" description="Nup54 C-terminal interacting" evidence="11">
    <location>
        <begin position="680"/>
        <end position="698"/>
    </location>
</feature>
<dbReference type="GO" id="GO:0017056">
    <property type="term" value="F:structural constituent of nuclear pore"/>
    <property type="evidence" value="ECO:0007669"/>
    <property type="project" value="TreeGrafter"/>
</dbReference>
<dbReference type="InterPro" id="IPR040985">
    <property type="entry name" value="Nup54_C"/>
</dbReference>
<dbReference type="Gene3D" id="1.20.5.170">
    <property type="match status" value="1"/>
</dbReference>
<keyword evidence="4" id="KW-0509">mRNA transport</keyword>
<dbReference type="Proteomes" id="UP001431783">
    <property type="component" value="Unassembled WGS sequence"/>
</dbReference>
<keyword evidence="7" id="KW-0906">Nuclear pore complex</keyword>
<evidence type="ECO:0000259" key="11">
    <source>
        <dbReference type="Pfam" id="PF18437"/>
    </source>
</evidence>
<evidence type="ECO:0000313" key="13">
    <source>
        <dbReference type="Proteomes" id="UP001431783"/>
    </source>
</evidence>
<evidence type="ECO:0000256" key="7">
    <source>
        <dbReference type="ARBA" id="ARBA00023132"/>
    </source>
</evidence>
<evidence type="ECO:0000256" key="9">
    <source>
        <dbReference type="ARBA" id="ARBA00060798"/>
    </source>
</evidence>
<dbReference type="GO" id="GO:0006607">
    <property type="term" value="P:NLS-bearing protein import into nucleus"/>
    <property type="evidence" value="ECO:0007669"/>
    <property type="project" value="TreeGrafter"/>
</dbReference>
<dbReference type="GO" id="GO:0044613">
    <property type="term" value="C:nuclear pore central transport channel"/>
    <property type="evidence" value="ECO:0007669"/>
    <property type="project" value="TreeGrafter"/>
</dbReference>
<dbReference type="InterPro" id="IPR024864">
    <property type="entry name" value="Nup54/Nup57/Nup44"/>
</dbReference>
<keyword evidence="3" id="KW-0677">Repeat</keyword>
<evidence type="ECO:0000259" key="10">
    <source>
        <dbReference type="Pfam" id="PF13874"/>
    </source>
</evidence>
<evidence type="ECO:0000256" key="3">
    <source>
        <dbReference type="ARBA" id="ARBA00022737"/>
    </source>
</evidence>
<keyword evidence="8" id="KW-0539">Nucleus</keyword>
<dbReference type="GO" id="GO:0006999">
    <property type="term" value="P:nuclear pore organization"/>
    <property type="evidence" value="ECO:0007669"/>
    <property type="project" value="TreeGrafter"/>
</dbReference>
<evidence type="ECO:0000256" key="8">
    <source>
        <dbReference type="ARBA" id="ARBA00023242"/>
    </source>
</evidence>
<dbReference type="PANTHER" id="PTHR13000">
    <property type="entry name" value="NUCLEOPORIN P54"/>
    <property type="match status" value="1"/>
</dbReference>
<name>A0AAW1TST6_9CUCU</name>
<sequence>MKILVKGTIQVYRYETFITAFGSTFSTPSTTSASGFTLGTAFGTTSTPAFGSTSQTPAFGATSQTPAFGGTSQTPAFGATQQTTGFGVTPQPTAFGAATQPTAFGATAQPTAFGTAAQPTAFGAATQPTAFGATAQPAFGATSQPSAFGSTFGAASTTPAFGTTFGTPATSAPAFGSTFGSTTNTAGTGLFGSTPAKPSLFGTPTTTTPSLFSTPASGTTGLFGTTTTQAPSLFGSLSTTTTPSLFGTTATTSAPSLFGTSFGTAGTAGGTGLFRNTNTAPTSNLFSGFGSNTGNTGFTGFGGTTGFGASTGFGTGTGAVPSLFGNTFGAKPAEQQQQVPSADTHLQQTLASFYAVNIFNDERDDILKKWNMLQACWGIGKGYYGQNHHVQYSNANPLYRFKAVGYNIIIEADNSEGLVKMTFNKKESEIRSQKNAIVNGIGGILGNKPNLTVVVEDIKAMNENQTEVRIVVSEKGVTGTTRKILATDLAAYLNQPAQKQQLTNVGVTFICAYVTPSKSELEEYLSKPPPGIDNQMWEAAKADNPNPKKYMPVAINGFTDLKNRMHNQEYETSLHKAFLHKVDKDIAELRKKHAASIAHITDLKQKFLQLQHRILRVLVKQECMRKVGFTIQPEEELLKGRLETLNVHLNTPTQFKGQLIELMSCIKTVGNIGRQYNEHYNIDPQVQEEIKQFLQMEQTVYLI</sequence>
<comment type="similarity">
    <text evidence="9">Belongs to the NUP54 family.</text>
</comment>
<protein>
    <recommendedName>
        <fullName evidence="14">Nucleoporin Nup54 alpha-helical domain-containing protein</fullName>
    </recommendedName>
</protein>
<keyword evidence="5" id="KW-0653">Protein transport</keyword>
<dbReference type="GO" id="GO:0036228">
    <property type="term" value="P:protein localization to nuclear inner membrane"/>
    <property type="evidence" value="ECO:0007669"/>
    <property type="project" value="TreeGrafter"/>
</dbReference>
<feature type="domain" description="Nucleoporin Nup54 alpha-helical" evidence="10">
    <location>
        <begin position="528"/>
        <end position="664"/>
    </location>
</feature>
<evidence type="ECO:0000256" key="4">
    <source>
        <dbReference type="ARBA" id="ARBA00022816"/>
    </source>
</evidence>
<gene>
    <name evidence="12" type="ORF">WA026_011642</name>
</gene>
<dbReference type="Gene3D" id="1.20.5.490">
    <property type="entry name" value="Single helix bin"/>
    <property type="match status" value="1"/>
</dbReference>
<evidence type="ECO:0000256" key="5">
    <source>
        <dbReference type="ARBA" id="ARBA00022927"/>
    </source>
</evidence>
<keyword evidence="2" id="KW-0813">Transport</keyword>
<evidence type="ECO:0000256" key="6">
    <source>
        <dbReference type="ARBA" id="ARBA00023010"/>
    </source>
</evidence>
<keyword evidence="6" id="KW-0811">Translocation</keyword>